<dbReference type="EMBL" id="FQ790270">
    <property type="protein sequence ID" value="CCD44203.1"/>
    <property type="molecule type" value="Genomic_DNA"/>
</dbReference>
<protein>
    <submittedName>
        <fullName evidence="1">Uncharacterized protein</fullName>
    </submittedName>
</protein>
<sequence length="92" mass="10061">MTILSNSLRGGVMIRNLSKTHNQHRSGTRTKSVGLSCVAKKKLGIQKMEGVSKRTLEFALCWCQNKDGLATDKTLSKRARTVSIVASLLSDV</sequence>
<accession>G2XUN3</accession>
<dbReference type="AlphaFoldDB" id="G2XUN3"/>
<reference evidence="2" key="1">
    <citation type="journal article" date="2011" name="PLoS Genet.">
        <title>Genomic analysis of the necrotrophic fungal pathogens Sclerotinia sclerotiorum and Botrytis cinerea.</title>
        <authorList>
            <person name="Amselem J."/>
            <person name="Cuomo C.A."/>
            <person name="van Kan J.A."/>
            <person name="Viaud M."/>
            <person name="Benito E.P."/>
            <person name="Couloux A."/>
            <person name="Coutinho P.M."/>
            <person name="de Vries R.P."/>
            <person name="Dyer P.S."/>
            <person name="Fillinger S."/>
            <person name="Fournier E."/>
            <person name="Gout L."/>
            <person name="Hahn M."/>
            <person name="Kohn L."/>
            <person name="Lapalu N."/>
            <person name="Plummer K.M."/>
            <person name="Pradier J.M."/>
            <person name="Quevillon E."/>
            <person name="Sharon A."/>
            <person name="Simon A."/>
            <person name="ten Have A."/>
            <person name="Tudzynski B."/>
            <person name="Tudzynski P."/>
            <person name="Wincker P."/>
            <person name="Andrew M."/>
            <person name="Anthouard V."/>
            <person name="Beever R.E."/>
            <person name="Beffa R."/>
            <person name="Benoit I."/>
            <person name="Bouzid O."/>
            <person name="Brault B."/>
            <person name="Chen Z."/>
            <person name="Choquer M."/>
            <person name="Collemare J."/>
            <person name="Cotton P."/>
            <person name="Danchin E.G."/>
            <person name="Da Silva C."/>
            <person name="Gautier A."/>
            <person name="Giraud C."/>
            <person name="Giraud T."/>
            <person name="Gonzalez C."/>
            <person name="Grossetete S."/>
            <person name="Guldener U."/>
            <person name="Henrissat B."/>
            <person name="Howlett B.J."/>
            <person name="Kodira C."/>
            <person name="Kretschmer M."/>
            <person name="Lappartient A."/>
            <person name="Leroch M."/>
            <person name="Levis C."/>
            <person name="Mauceli E."/>
            <person name="Neuveglise C."/>
            <person name="Oeser B."/>
            <person name="Pearson M."/>
            <person name="Poulain J."/>
            <person name="Poussereau N."/>
            <person name="Quesneville H."/>
            <person name="Rascle C."/>
            <person name="Schumacher J."/>
            <person name="Segurens B."/>
            <person name="Sexton A."/>
            <person name="Silva E."/>
            <person name="Sirven C."/>
            <person name="Soanes D.M."/>
            <person name="Talbot N.J."/>
            <person name="Templeton M."/>
            <person name="Yandava C."/>
            <person name="Yarden O."/>
            <person name="Zeng Q."/>
            <person name="Rollins J.A."/>
            <person name="Lebrun M.H."/>
            <person name="Dickman M."/>
        </authorList>
    </citation>
    <scope>NUCLEOTIDE SEQUENCE [LARGE SCALE GENOMIC DNA]</scope>
    <source>
        <strain evidence="2">T4</strain>
    </source>
</reference>
<dbReference type="InParanoid" id="G2XUN3"/>
<proteinExistence type="predicted"/>
<name>G2XUN3_BOTF4</name>
<dbReference type="HOGENOM" id="CLU_2413004_0_0_1"/>
<evidence type="ECO:0000313" key="1">
    <source>
        <dbReference type="EMBL" id="CCD44203.1"/>
    </source>
</evidence>
<evidence type="ECO:0000313" key="2">
    <source>
        <dbReference type="Proteomes" id="UP000008177"/>
    </source>
</evidence>
<dbReference type="Proteomes" id="UP000008177">
    <property type="component" value="Unplaced contigs"/>
</dbReference>
<organism evidence="1 2">
    <name type="scientific">Botryotinia fuckeliana (strain T4)</name>
    <name type="common">Noble rot fungus</name>
    <name type="synonym">Botrytis cinerea</name>
    <dbReference type="NCBI Taxonomy" id="999810"/>
    <lineage>
        <taxon>Eukaryota</taxon>
        <taxon>Fungi</taxon>
        <taxon>Dikarya</taxon>
        <taxon>Ascomycota</taxon>
        <taxon>Pezizomycotina</taxon>
        <taxon>Leotiomycetes</taxon>
        <taxon>Helotiales</taxon>
        <taxon>Sclerotiniaceae</taxon>
        <taxon>Botrytis</taxon>
    </lineage>
</organism>
<gene>
    <name evidence="1" type="ORF">BofuT4_uP057830.1</name>
</gene>